<keyword evidence="18" id="KW-0233">DNA recombination</keyword>
<dbReference type="Pfam" id="PF00665">
    <property type="entry name" value="rve"/>
    <property type="match status" value="1"/>
</dbReference>
<comment type="catalytic activity">
    <reaction evidence="20">
        <text>DNA(n) + a 2'-deoxyribonucleoside 5'-triphosphate = DNA(n+1) + diphosphate</text>
        <dbReference type="Rhea" id="RHEA:22508"/>
        <dbReference type="Rhea" id="RHEA-COMP:17339"/>
        <dbReference type="Rhea" id="RHEA-COMP:17340"/>
        <dbReference type="ChEBI" id="CHEBI:33019"/>
        <dbReference type="ChEBI" id="CHEBI:61560"/>
        <dbReference type="ChEBI" id="CHEBI:173112"/>
        <dbReference type="EC" id="2.7.7.7"/>
    </reaction>
</comment>
<dbReference type="PROSITE" id="PS50994">
    <property type="entry name" value="INTEGRASE"/>
    <property type="match status" value="1"/>
</dbReference>
<evidence type="ECO:0000256" key="11">
    <source>
        <dbReference type="ARBA" id="ARBA00022840"/>
    </source>
</evidence>
<comment type="function">
    <text evidence="1">The aspartyl protease (PR) mediates the proteolytic cleavages of the Gag and Gag-Pol polyproteins after assembly of the VLP.</text>
</comment>
<evidence type="ECO:0000313" key="23">
    <source>
        <dbReference type="EMBL" id="CDO77609.1"/>
    </source>
</evidence>
<dbReference type="GO" id="GO:0032196">
    <property type="term" value="P:transposition"/>
    <property type="evidence" value="ECO:0007669"/>
    <property type="project" value="UniProtKB-KW"/>
</dbReference>
<keyword evidence="24" id="KW-1185">Reference proteome</keyword>
<dbReference type="Pfam" id="PF22936">
    <property type="entry name" value="Pol_BBD"/>
    <property type="match status" value="1"/>
</dbReference>
<comment type="catalytic activity">
    <reaction evidence="19">
        <text>DNA(n) + a 2'-deoxyribonucleoside 5'-triphosphate = DNA(n+1) + diphosphate</text>
        <dbReference type="Rhea" id="RHEA:22508"/>
        <dbReference type="Rhea" id="RHEA-COMP:17339"/>
        <dbReference type="Rhea" id="RHEA-COMP:17340"/>
        <dbReference type="ChEBI" id="CHEBI:33019"/>
        <dbReference type="ChEBI" id="CHEBI:61560"/>
        <dbReference type="ChEBI" id="CHEBI:173112"/>
        <dbReference type="EC" id="2.7.7.49"/>
    </reaction>
</comment>
<dbReference type="GO" id="GO:0015074">
    <property type="term" value="P:DNA integration"/>
    <property type="evidence" value="ECO:0007669"/>
    <property type="project" value="UniProtKB-KW"/>
</dbReference>
<evidence type="ECO:0000256" key="12">
    <source>
        <dbReference type="ARBA" id="ARBA00022842"/>
    </source>
</evidence>
<dbReference type="InterPro" id="IPR001584">
    <property type="entry name" value="Integrase_cat-core"/>
</dbReference>
<dbReference type="InterPro" id="IPR036397">
    <property type="entry name" value="RNaseH_sf"/>
</dbReference>
<dbReference type="GO" id="GO:0006508">
    <property type="term" value="P:proteolysis"/>
    <property type="evidence" value="ECO:0007669"/>
    <property type="project" value="UniProtKB-KW"/>
</dbReference>
<evidence type="ECO:0000256" key="16">
    <source>
        <dbReference type="ARBA" id="ARBA00022932"/>
    </source>
</evidence>
<evidence type="ECO:0000256" key="1">
    <source>
        <dbReference type="ARBA" id="ARBA00002180"/>
    </source>
</evidence>
<dbReference type="PANTHER" id="PTHR42648:SF11">
    <property type="entry name" value="TRANSPOSON TY4-P GAG-POL POLYPROTEIN"/>
    <property type="match status" value="1"/>
</dbReference>
<dbReference type="Gene3D" id="3.30.420.10">
    <property type="entry name" value="Ribonuclease H-like superfamily/Ribonuclease H"/>
    <property type="match status" value="1"/>
</dbReference>
<evidence type="ECO:0000256" key="17">
    <source>
        <dbReference type="ARBA" id="ARBA00023113"/>
    </source>
</evidence>
<dbReference type="EMBL" id="CCBP010000460">
    <property type="protein sequence ID" value="CDO77609.1"/>
    <property type="molecule type" value="Genomic_DNA"/>
</dbReference>
<dbReference type="OrthoDB" id="2742630at2759"/>
<evidence type="ECO:0000256" key="21">
    <source>
        <dbReference type="SAM" id="MobiDB-lite"/>
    </source>
</evidence>
<dbReference type="GO" id="GO:0003964">
    <property type="term" value="F:RNA-directed DNA polymerase activity"/>
    <property type="evidence" value="ECO:0007669"/>
    <property type="project" value="UniProtKB-KW"/>
</dbReference>
<dbReference type="InterPro" id="IPR012337">
    <property type="entry name" value="RNaseH-like_sf"/>
</dbReference>
<keyword evidence="15" id="KW-0695">RNA-directed DNA polymerase</keyword>
<dbReference type="AlphaFoldDB" id="A0A060SZB1"/>
<dbReference type="STRING" id="5643.A0A060SZB1"/>
<dbReference type="GO" id="GO:0004519">
    <property type="term" value="F:endonuclease activity"/>
    <property type="evidence" value="ECO:0007669"/>
    <property type="project" value="UniProtKB-KW"/>
</dbReference>
<gene>
    <name evidence="23" type="ORF">BN946_scf184946.g1</name>
</gene>
<evidence type="ECO:0000256" key="7">
    <source>
        <dbReference type="ARBA" id="ARBA00022723"/>
    </source>
</evidence>
<dbReference type="InterPro" id="IPR039537">
    <property type="entry name" value="Retrotran_Ty1/copia-like"/>
</dbReference>
<dbReference type="InterPro" id="IPR025724">
    <property type="entry name" value="GAG-pre-integrase_dom"/>
</dbReference>
<keyword evidence="3" id="KW-1188">Viral release from host cell</keyword>
<sequence>MTNTSASTRDDSRDNSEPNTQVFGTVWVADDTTADGIALAAEPDAWYLDSGATLHVCKDRINFFEYSETPGKTVKGVGGHPVPQLGRGTVPLVSHIGNKLTTELTLTDVAHIPAATHNLISVSRITDRGARVLFHGNTVEIRAPNGALLAAGTKSGHLYRLSVESGPDCVFAAIAPRTWDEWHRIYAHLNHDYLRTMARKGLVVGMKVDESIPASPQCPSCIEAKQRVEPYPQQSHTEIAEIGDLTVADMWGPARIKGINGEIYLTVYTDVKTRYRVRFFSRDKAHQLHFLQSYRAFLKTQAGKRMKVLHVDNGKEFVNDAIKSYLRSHGIRLKLTAPYSSAQNGIAE</sequence>
<keyword evidence="2" id="KW-0815">Transposition</keyword>
<keyword evidence="8" id="KW-0547">Nucleotide-binding</keyword>
<evidence type="ECO:0000256" key="9">
    <source>
        <dbReference type="ARBA" id="ARBA00022759"/>
    </source>
</evidence>
<keyword evidence="4" id="KW-0645">Protease</keyword>
<evidence type="ECO:0000256" key="20">
    <source>
        <dbReference type="ARBA" id="ARBA00049244"/>
    </source>
</evidence>
<dbReference type="GO" id="GO:0046872">
    <property type="term" value="F:metal ion binding"/>
    <property type="evidence" value="ECO:0007669"/>
    <property type="project" value="UniProtKB-KW"/>
</dbReference>
<dbReference type="PANTHER" id="PTHR42648">
    <property type="entry name" value="TRANSPOSASE, PUTATIVE-RELATED"/>
    <property type="match status" value="1"/>
</dbReference>
<keyword evidence="16" id="KW-0808">Transferase</keyword>
<feature type="domain" description="Integrase catalytic" evidence="22">
    <location>
        <begin position="228"/>
        <end position="348"/>
    </location>
</feature>
<keyword evidence="7" id="KW-0479">Metal-binding</keyword>
<keyword evidence="10" id="KW-0378">Hydrolase</keyword>
<dbReference type="OMA" id="ATRHICT"/>
<keyword evidence="16" id="KW-0239">DNA-directed DNA polymerase</keyword>
<dbReference type="GO" id="GO:0005524">
    <property type="term" value="F:ATP binding"/>
    <property type="evidence" value="ECO:0007669"/>
    <property type="project" value="UniProtKB-KW"/>
</dbReference>
<name>A0A060SZB1_PYCCI</name>
<evidence type="ECO:0000256" key="5">
    <source>
        <dbReference type="ARBA" id="ARBA00022695"/>
    </source>
</evidence>
<evidence type="ECO:0000256" key="6">
    <source>
        <dbReference type="ARBA" id="ARBA00022722"/>
    </source>
</evidence>
<keyword evidence="13" id="KW-0694">RNA-binding</keyword>
<protein>
    <recommendedName>
        <fullName evidence="22">Integrase catalytic domain-containing protein</fullName>
    </recommendedName>
</protein>
<evidence type="ECO:0000256" key="19">
    <source>
        <dbReference type="ARBA" id="ARBA00048173"/>
    </source>
</evidence>
<reference evidence="23" key="1">
    <citation type="submission" date="2014-01" db="EMBL/GenBank/DDBJ databases">
        <title>The genome of the white-rot fungus Pycnoporus cinnabarinus: a basidiomycete model with a versatile arsenal for lignocellulosic biomass breakdown.</title>
        <authorList>
            <person name="Levasseur A."/>
            <person name="Lomascolo A."/>
            <person name="Ruiz-Duenas F.J."/>
            <person name="Uzan E."/>
            <person name="Piumi F."/>
            <person name="Kues U."/>
            <person name="Ram A.F.J."/>
            <person name="Murat C."/>
            <person name="Haon M."/>
            <person name="Benoit I."/>
            <person name="Arfi Y."/>
            <person name="Chevret D."/>
            <person name="Drula E."/>
            <person name="Kwon M.J."/>
            <person name="Gouret P."/>
            <person name="Lesage-Meessen L."/>
            <person name="Lombard V."/>
            <person name="Mariette J."/>
            <person name="Noirot C."/>
            <person name="Park J."/>
            <person name="Patyshakuliyeva A."/>
            <person name="Wieneger R.A.B."/>
            <person name="Wosten H.A.B."/>
            <person name="Martin F."/>
            <person name="Coutinho P.M."/>
            <person name="de Vries R."/>
            <person name="Martinez A.T."/>
            <person name="Klopp C."/>
            <person name="Pontarotti P."/>
            <person name="Henrissat B."/>
            <person name="Record E."/>
        </authorList>
    </citation>
    <scope>NUCLEOTIDE SEQUENCE [LARGE SCALE GENOMIC DNA]</scope>
    <source>
        <strain evidence="23">BRFM137</strain>
    </source>
</reference>
<keyword evidence="5" id="KW-0548">Nucleotidyltransferase</keyword>
<feature type="region of interest" description="Disordered" evidence="21">
    <location>
        <begin position="1"/>
        <end position="22"/>
    </location>
</feature>
<dbReference type="HOGENOM" id="CLU_001650_20_0_1"/>
<dbReference type="GO" id="GO:0005634">
    <property type="term" value="C:nucleus"/>
    <property type="evidence" value="ECO:0007669"/>
    <property type="project" value="UniProtKB-ARBA"/>
</dbReference>
<dbReference type="Pfam" id="PF13976">
    <property type="entry name" value="gag_pre-integrs"/>
    <property type="match status" value="1"/>
</dbReference>
<evidence type="ECO:0000256" key="2">
    <source>
        <dbReference type="ARBA" id="ARBA00022578"/>
    </source>
</evidence>
<dbReference type="GO" id="GO:0003887">
    <property type="term" value="F:DNA-directed DNA polymerase activity"/>
    <property type="evidence" value="ECO:0007669"/>
    <property type="project" value="UniProtKB-KW"/>
</dbReference>
<evidence type="ECO:0000313" key="24">
    <source>
        <dbReference type="Proteomes" id="UP000029665"/>
    </source>
</evidence>
<evidence type="ECO:0000256" key="4">
    <source>
        <dbReference type="ARBA" id="ARBA00022670"/>
    </source>
</evidence>
<dbReference type="GO" id="GO:0008233">
    <property type="term" value="F:peptidase activity"/>
    <property type="evidence" value="ECO:0007669"/>
    <property type="project" value="UniProtKB-KW"/>
</dbReference>
<evidence type="ECO:0000256" key="15">
    <source>
        <dbReference type="ARBA" id="ARBA00022918"/>
    </source>
</evidence>
<dbReference type="InterPro" id="IPR054722">
    <property type="entry name" value="PolX-like_BBD"/>
</dbReference>
<evidence type="ECO:0000259" key="22">
    <source>
        <dbReference type="PROSITE" id="PS50994"/>
    </source>
</evidence>
<evidence type="ECO:0000256" key="3">
    <source>
        <dbReference type="ARBA" id="ARBA00022612"/>
    </source>
</evidence>
<keyword evidence="17" id="KW-0917">Virion maturation</keyword>
<dbReference type="SUPFAM" id="SSF53098">
    <property type="entry name" value="Ribonuclease H-like"/>
    <property type="match status" value="1"/>
</dbReference>
<comment type="caution">
    <text evidence="23">The sequence shown here is derived from an EMBL/GenBank/DDBJ whole genome shotgun (WGS) entry which is preliminary data.</text>
</comment>
<evidence type="ECO:0000256" key="14">
    <source>
        <dbReference type="ARBA" id="ARBA00022908"/>
    </source>
</evidence>
<evidence type="ECO:0000256" key="13">
    <source>
        <dbReference type="ARBA" id="ARBA00022884"/>
    </source>
</evidence>
<dbReference type="Proteomes" id="UP000029665">
    <property type="component" value="Unassembled WGS sequence"/>
</dbReference>
<keyword evidence="11" id="KW-0067">ATP-binding</keyword>
<proteinExistence type="predicted"/>
<accession>A0A060SZB1</accession>
<evidence type="ECO:0000256" key="10">
    <source>
        <dbReference type="ARBA" id="ARBA00022801"/>
    </source>
</evidence>
<keyword evidence="9" id="KW-0255">Endonuclease</keyword>
<evidence type="ECO:0000256" key="8">
    <source>
        <dbReference type="ARBA" id="ARBA00022741"/>
    </source>
</evidence>
<dbReference type="GO" id="GO:0006310">
    <property type="term" value="P:DNA recombination"/>
    <property type="evidence" value="ECO:0007669"/>
    <property type="project" value="UniProtKB-KW"/>
</dbReference>
<dbReference type="GO" id="GO:0003723">
    <property type="term" value="F:RNA binding"/>
    <property type="evidence" value="ECO:0007669"/>
    <property type="project" value="UniProtKB-KW"/>
</dbReference>
<organism evidence="23 24">
    <name type="scientific">Pycnoporus cinnabarinus</name>
    <name type="common">Cinnabar-red polypore</name>
    <name type="synonym">Trametes cinnabarina</name>
    <dbReference type="NCBI Taxonomy" id="5643"/>
    <lineage>
        <taxon>Eukaryota</taxon>
        <taxon>Fungi</taxon>
        <taxon>Dikarya</taxon>
        <taxon>Basidiomycota</taxon>
        <taxon>Agaricomycotina</taxon>
        <taxon>Agaricomycetes</taxon>
        <taxon>Polyporales</taxon>
        <taxon>Polyporaceae</taxon>
        <taxon>Trametes</taxon>
    </lineage>
</organism>
<keyword evidence="6" id="KW-0540">Nuclease</keyword>
<keyword evidence="12" id="KW-0460">Magnesium</keyword>
<keyword evidence="14" id="KW-0229">DNA integration</keyword>
<evidence type="ECO:0000256" key="18">
    <source>
        <dbReference type="ARBA" id="ARBA00023172"/>
    </source>
</evidence>